<keyword evidence="2" id="KW-0472">Membrane</keyword>
<dbReference type="Gene3D" id="3.40.30.10">
    <property type="entry name" value="Glutaredoxin"/>
    <property type="match status" value="1"/>
</dbReference>
<dbReference type="WBParaSite" id="nRc.2.0.1.t06631-RA">
    <property type="protein sequence ID" value="nRc.2.0.1.t06631-RA"/>
    <property type="gene ID" value="nRc.2.0.1.g06631"/>
</dbReference>
<keyword evidence="2" id="KW-0812">Transmembrane</keyword>
<dbReference type="SUPFAM" id="SSF52833">
    <property type="entry name" value="Thioredoxin-like"/>
    <property type="match status" value="1"/>
</dbReference>
<evidence type="ECO:0000313" key="4">
    <source>
        <dbReference type="WBParaSite" id="nRc.2.0.1.t06631-RA"/>
    </source>
</evidence>
<keyword evidence="2" id="KW-1133">Transmembrane helix</keyword>
<dbReference type="InterPro" id="IPR011893">
    <property type="entry name" value="Selenoprotein_Rdx-typ"/>
</dbReference>
<keyword evidence="1" id="KW-0676">Redox-active center</keyword>
<evidence type="ECO:0000313" key="3">
    <source>
        <dbReference type="Proteomes" id="UP000887565"/>
    </source>
</evidence>
<sequence>MLTKTLDVFLISFGLSQMFTPVGWSLGISLFVASMKLASFEVKINGQLVYSKLEKGSFPDYDAIVKMVIEADEQ</sequence>
<name>A0A915HZE3_ROMCU</name>
<evidence type="ECO:0000256" key="1">
    <source>
        <dbReference type="ARBA" id="ARBA00023284"/>
    </source>
</evidence>
<keyword evidence="3" id="KW-1185">Reference proteome</keyword>
<reference evidence="4" key="1">
    <citation type="submission" date="2022-11" db="UniProtKB">
        <authorList>
            <consortium name="WormBaseParasite"/>
        </authorList>
    </citation>
    <scope>IDENTIFICATION</scope>
</reference>
<organism evidence="3 4">
    <name type="scientific">Romanomermis culicivorax</name>
    <name type="common">Nematode worm</name>
    <dbReference type="NCBI Taxonomy" id="13658"/>
    <lineage>
        <taxon>Eukaryota</taxon>
        <taxon>Metazoa</taxon>
        <taxon>Ecdysozoa</taxon>
        <taxon>Nematoda</taxon>
        <taxon>Enoplea</taxon>
        <taxon>Dorylaimia</taxon>
        <taxon>Mermithida</taxon>
        <taxon>Mermithoidea</taxon>
        <taxon>Mermithidae</taxon>
        <taxon>Romanomermis</taxon>
    </lineage>
</organism>
<dbReference type="Proteomes" id="UP000887565">
    <property type="component" value="Unplaced"/>
</dbReference>
<accession>A0A915HZE3</accession>
<evidence type="ECO:0000256" key="2">
    <source>
        <dbReference type="SAM" id="Phobius"/>
    </source>
</evidence>
<dbReference type="AlphaFoldDB" id="A0A915HZE3"/>
<proteinExistence type="predicted"/>
<protein>
    <submittedName>
        <fullName evidence="4">Selenoprotein T</fullName>
    </submittedName>
</protein>
<dbReference type="Pfam" id="PF10262">
    <property type="entry name" value="Rdx"/>
    <property type="match status" value="1"/>
</dbReference>
<feature type="transmembrane region" description="Helical" evidence="2">
    <location>
        <begin position="6"/>
        <end position="33"/>
    </location>
</feature>
<dbReference type="InterPro" id="IPR036249">
    <property type="entry name" value="Thioredoxin-like_sf"/>
</dbReference>